<dbReference type="EMBL" id="WTYI01000001">
    <property type="protein sequence ID" value="MXO94804.1"/>
    <property type="molecule type" value="Genomic_DNA"/>
</dbReference>
<protein>
    <submittedName>
        <fullName evidence="2">Uncharacterized protein</fullName>
    </submittedName>
</protein>
<name>A0A6I4TFZ0_9SPHN</name>
<feature type="region of interest" description="Disordered" evidence="1">
    <location>
        <begin position="114"/>
        <end position="139"/>
    </location>
</feature>
<dbReference type="OrthoDB" id="7209629at2"/>
<reference evidence="2 3" key="1">
    <citation type="submission" date="2019-12" db="EMBL/GenBank/DDBJ databases">
        <title>Genomic-based taxomic classification of the family Erythrobacteraceae.</title>
        <authorList>
            <person name="Xu L."/>
        </authorList>
    </citation>
    <scope>NUCLEOTIDE SEQUENCE [LARGE SCALE GENOMIC DNA]</scope>
    <source>
        <strain evidence="2 3">JCM 12189</strain>
    </source>
</reference>
<accession>A0A6I4TFZ0</accession>
<dbReference type="Proteomes" id="UP000432727">
    <property type="component" value="Unassembled WGS sequence"/>
</dbReference>
<dbReference type="AlphaFoldDB" id="A0A6I4TFZ0"/>
<comment type="caution">
    <text evidence="2">The sequence shown here is derived from an EMBL/GenBank/DDBJ whole genome shotgun (WGS) entry which is preliminary data.</text>
</comment>
<evidence type="ECO:0000313" key="2">
    <source>
        <dbReference type="EMBL" id="MXO94804.1"/>
    </source>
</evidence>
<proteinExistence type="predicted"/>
<feature type="compositionally biased region" description="Polar residues" evidence="1">
    <location>
        <begin position="118"/>
        <end position="139"/>
    </location>
</feature>
<dbReference type="RefSeq" id="WP_160594186.1">
    <property type="nucleotide sequence ID" value="NZ_WTYI01000001.1"/>
</dbReference>
<keyword evidence="3" id="KW-1185">Reference proteome</keyword>
<sequence length="578" mass="63761">MDRNTSLMREVRAVLRSPSFQRSPSLSKMLEYLLSREISADGKCTQYDIAVEALGKDESFNELTDSAVRVQMSRLRKALRDYYLTRQPEDGLYLHIRTGDYRLRTANLETAYPKLATAKSTRQNNEPTSSKSPDFERAQSQLHGADEIKAINNVNFASQPINSDIKKRFASSNWLQAPKKWQAALIVAAVVGAAALGPLRPNNEAAATTNLQHGLEVPLVALMVEKDNFGGDPAQSGRLLAKVRNDLNSLLRKSMVSRASDDAEGGSADFTIKVQIEGDSSGQLGAHLVLSDRENRVITERTVRPTSKSAELVESLFDEVTSIVSPAGHITRALARGVVDAPKNDFECFISVEGARASGSVTPVILDKCVTKFPDGEFTPYLKIRQAFSLAQQTSIAGKDFSSSSAAWRMTSDVLASHPENPYANTLAAKLLVARKNCEDAILFGREGFSRGRTYPALELAVILDAFECPATLKYRQLWTDRIARITQANPEPHTLLESYILIGLLISGQEELIDYQRTPAFELDIDHSLAELNRALRSAVHGEATEDDVQLIRSMLPALLFSDSAQRVVLKRINLRN</sequence>
<gene>
    <name evidence="2" type="ORF">GRI34_00040</name>
</gene>
<organism evidence="2 3">
    <name type="scientific">Qipengyuania aquimaris</name>
    <dbReference type="NCBI Taxonomy" id="255984"/>
    <lineage>
        <taxon>Bacteria</taxon>
        <taxon>Pseudomonadati</taxon>
        <taxon>Pseudomonadota</taxon>
        <taxon>Alphaproteobacteria</taxon>
        <taxon>Sphingomonadales</taxon>
        <taxon>Erythrobacteraceae</taxon>
        <taxon>Qipengyuania</taxon>
    </lineage>
</organism>
<evidence type="ECO:0000313" key="3">
    <source>
        <dbReference type="Proteomes" id="UP000432727"/>
    </source>
</evidence>
<evidence type="ECO:0000256" key="1">
    <source>
        <dbReference type="SAM" id="MobiDB-lite"/>
    </source>
</evidence>